<dbReference type="PROSITE" id="PS51935">
    <property type="entry name" value="NLPC_P60"/>
    <property type="match status" value="1"/>
</dbReference>
<evidence type="ECO:0000256" key="5">
    <source>
        <dbReference type="SAM" id="MobiDB-lite"/>
    </source>
</evidence>
<feature type="compositionally biased region" description="Basic and acidic residues" evidence="5">
    <location>
        <begin position="162"/>
        <end position="178"/>
    </location>
</feature>
<proteinExistence type="inferred from homology"/>
<feature type="compositionally biased region" description="Polar residues" evidence="5">
    <location>
        <begin position="599"/>
        <end position="615"/>
    </location>
</feature>
<dbReference type="Pfam" id="PF05257">
    <property type="entry name" value="CHAP"/>
    <property type="match status" value="1"/>
</dbReference>
<dbReference type="GO" id="GO:0008234">
    <property type="term" value="F:cysteine-type peptidase activity"/>
    <property type="evidence" value="ECO:0007669"/>
    <property type="project" value="UniProtKB-KW"/>
</dbReference>
<dbReference type="InterPro" id="IPR008044">
    <property type="entry name" value="Phage_lysin"/>
</dbReference>
<feature type="region of interest" description="Disordered" evidence="5">
    <location>
        <begin position="157"/>
        <end position="185"/>
    </location>
</feature>
<feature type="region of interest" description="Disordered" evidence="5">
    <location>
        <begin position="200"/>
        <end position="222"/>
    </location>
</feature>
<dbReference type="Proteomes" id="UP000193377">
    <property type="component" value="Unassembled WGS sequence"/>
</dbReference>
<evidence type="ECO:0000259" key="7">
    <source>
        <dbReference type="PROSITE" id="PS51935"/>
    </source>
</evidence>
<feature type="region of interest" description="Disordered" evidence="5">
    <location>
        <begin position="571"/>
        <end position="617"/>
    </location>
</feature>
<keyword evidence="2" id="KW-0645">Protease</keyword>
<dbReference type="Pfam" id="PF05382">
    <property type="entry name" value="Amidase_5"/>
    <property type="match status" value="1"/>
</dbReference>
<evidence type="ECO:0000313" key="8">
    <source>
        <dbReference type="EMBL" id="OSG84682.1"/>
    </source>
</evidence>
<evidence type="ECO:0000259" key="6">
    <source>
        <dbReference type="PROSITE" id="PS50911"/>
    </source>
</evidence>
<comment type="caution">
    <text evidence="8">The sequence shown here is derived from an EMBL/GenBank/DDBJ whole genome shotgun (WGS) entry which is preliminary data.</text>
</comment>
<accession>A0A1X2YR94</accession>
<dbReference type="Pfam" id="PF01832">
    <property type="entry name" value="Glucosaminidase"/>
    <property type="match status" value="1"/>
</dbReference>
<dbReference type="InterPro" id="IPR051056">
    <property type="entry name" value="Glycosyl_Hydrolase_73"/>
</dbReference>
<feature type="domain" description="NlpC/P60" evidence="7">
    <location>
        <begin position="58"/>
        <end position="198"/>
    </location>
</feature>
<keyword evidence="3" id="KW-0378">Hydrolase</keyword>
<evidence type="ECO:0000256" key="3">
    <source>
        <dbReference type="ARBA" id="ARBA00022801"/>
    </source>
</evidence>
<dbReference type="InterPro" id="IPR041219">
    <property type="entry name" value="Phage_lysozyme2"/>
</dbReference>
<dbReference type="PROSITE" id="PS50911">
    <property type="entry name" value="CHAP"/>
    <property type="match status" value="1"/>
</dbReference>
<feature type="region of interest" description="Disordered" evidence="5">
    <location>
        <begin position="383"/>
        <end position="410"/>
    </location>
</feature>
<dbReference type="Pfam" id="PF18013">
    <property type="entry name" value="Phage_lysozyme2"/>
    <property type="match status" value="1"/>
</dbReference>
<dbReference type="InterPro" id="IPR002901">
    <property type="entry name" value="MGlyc_endo_b_GlcNAc-like_dom"/>
</dbReference>
<dbReference type="EMBL" id="LNKD01000008">
    <property type="protein sequence ID" value="OSG84682.1"/>
    <property type="molecule type" value="Genomic_DNA"/>
</dbReference>
<dbReference type="Gene3D" id="1.10.530.10">
    <property type="match status" value="2"/>
</dbReference>
<feature type="compositionally biased region" description="Low complexity" evidence="5">
    <location>
        <begin position="200"/>
        <end position="221"/>
    </location>
</feature>
<evidence type="ECO:0000256" key="4">
    <source>
        <dbReference type="ARBA" id="ARBA00022807"/>
    </source>
</evidence>
<comment type="similarity">
    <text evidence="1">Belongs to the peptidase C40 family.</text>
</comment>
<evidence type="ECO:0000313" key="9">
    <source>
        <dbReference type="Proteomes" id="UP000193377"/>
    </source>
</evidence>
<dbReference type="InterPro" id="IPR007921">
    <property type="entry name" value="CHAP_dom"/>
</dbReference>
<evidence type="ECO:0000256" key="1">
    <source>
        <dbReference type="ARBA" id="ARBA00007074"/>
    </source>
</evidence>
<dbReference type="GO" id="GO:0004040">
    <property type="term" value="F:amidase activity"/>
    <property type="evidence" value="ECO:0007669"/>
    <property type="project" value="InterPro"/>
</dbReference>
<dbReference type="SMART" id="SM00047">
    <property type="entry name" value="LYZ2"/>
    <property type="match status" value="1"/>
</dbReference>
<dbReference type="PANTHER" id="PTHR33308:SF9">
    <property type="entry name" value="PEPTIDOGLYCAN HYDROLASE FLGJ"/>
    <property type="match status" value="1"/>
</dbReference>
<dbReference type="InterPro" id="IPR000064">
    <property type="entry name" value="NLP_P60_dom"/>
</dbReference>
<gene>
    <name evidence="8" type="ORF">B0487_2169</name>
</gene>
<dbReference type="Gene3D" id="3.90.1720.10">
    <property type="entry name" value="endopeptidase domain like (from Nostoc punctiforme)"/>
    <property type="match status" value="2"/>
</dbReference>
<dbReference type="InterPro" id="IPR038765">
    <property type="entry name" value="Papain-like_cys_pep_sf"/>
</dbReference>
<keyword evidence="4" id="KW-0788">Thiol protease</keyword>
<name>A0A1X2YR94_BIFAD</name>
<feature type="domain" description="Peptidase C51" evidence="6">
    <location>
        <begin position="631"/>
        <end position="771"/>
    </location>
</feature>
<dbReference type="GO" id="GO:0006508">
    <property type="term" value="P:proteolysis"/>
    <property type="evidence" value="ECO:0007669"/>
    <property type="project" value="UniProtKB-KW"/>
</dbReference>
<evidence type="ECO:0000256" key="2">
    <source>
        <dbReference type="ARBA" id="ARBA00022670"/>
    </source>
</evidence>
<protein>
    <submittedName>
        <fullName evidence="8">Amidase</fullName>
    </submittedName>
</protein>
<dbReference type="PANTHER" id="PTHR33308">
    <property type="entry name" value="PEPTIDOGLYCAN HYDROLASE FLGJ"/>
    <property type="match status" value="1"/>
</dbReference>
<sequence>MQSFGKMAAMGMAGLLLFDMMITVGVTSMSTVSDTTMMSIRSNGCKKTSAQSSSDSGNSLIDKYIAKAEEMAKDGKIGYSQSKRKLNPDVDCSSFVYYALTKGGVKNLGDSPFNTSSMDDPMSKAGFTKTDFDGSADKLQKGDVVWRDGHTEIYIGDNKTVGAHEDTDGKDGDSKGDEVSEVPLDYGGGKYTSYYRLSNSSASSSSDSSSSDSSSSNSSSDFKTNDVAIKIAKAFASAGFSKAATAGVLGNVYAESGFVADRSGSGNAYGLGQWDPRSKIRTWMDANGLKDTPDSDEDGQIKMLVATAKSSFNNHYLSEAKAEITVKNDNLYDTWHDASDPEVAAVAWMAGWERPNWASRNEDSRKQVAKNYYDKGLNDISFNGKSGDSDDDSSQCCTQSDDTDGTTDTASANVTVTNSVQAYTDKYGQAAFDIGKKYGIPYEAILGQSAVESAWGASSLTTKYHNFFGIKAVNGQKSVKLATKECNQGGCYDTTGDFAVYDSDEDGFAGYGKFITENSRYATALQKRTDPHAYIQELKNAGYATDNNYVSTVWGVTQQFIAYIKQTNKFPPSSEVQFDSAPPADTGGSSSGSSDDSDANTTCPVSDDSGSTSYGSVGGAPTKDGDFSWMCSGNQKICSASDAGVFYPHLEYGHQCVWYAWNRLAMIHGNEGWSWVMGNGGDIANNLKGQSGWTVDGNPKPGDGISGRGSPFAGGGDCGHVAVVEEVSSDPSGWKIRISEGNRDGSASFSSYGSRWLTKSQLSSTDCQFFRNSNWKK</sequence>
<reference evidence="8 9" key="1">
    <citation type="journal article" date="2016" name="Sci. Rep.">
        <title>Evaluation of genetic diversity among strains of the human gut commensal Bifidobacterium adolescentis.</title>
        <authorList>
            <person name="Duranti S."/>
            <person name="Milani C."/>
            <person name="Lugli G.A."/>
            <person name="Mancabelli L."/>
            <person name="Turroni F."/>
            <person name="Ferrario C."/>
            <person name="Mangifesta M."/>
            <person name="Viappiani A."/>
            <person name="Sanchez B."/>
            <person name="Margolles A."/>
            <person name="van Sinderen D."/>
            <person name="Ventura M."/>
        </authorList>
    </citation>
    <scope>NUCLEOTIDE SEQUENCE [LARGE SCALE GENOMIC DNA]</scope>
    <source>
        <strain evidence="8 9">487B</strain>
    </source>
</reference>
<dbReference type="AlphaFoldDB" id="A0A1X2YR94"/>
<organism evidence="8 9">
    <name type="scientific">Bifidobacterium adolescentis</name>
    <dbReference type="NCBI Taxonomy" id="1680"/>
    <lineage>
        <taxon>Bacteria</taxon>
        <taxon>Bacillati</taxon>
        <taxon>Actinomycetota</taxon>
        <taxon>Actinomycetes</taxon>
        <taxon>Bifidobacteriales</taxon>
        <taxon>Bifidobacteriaceae</taxon>
        <taxon>Bifidobacterium</taxon>
    </lineage>
</organism>
<dbReference type="SUPFAM" id="SSF54001">
    <property type="entry name" value="Cysteine proteinases"/>
    <property type="match status" value="2"/>
</dbReference>